<protein>
    <submittedName>
        <fullName evidence="2">Uncharacterized protein</fullName>
    </submittedName>
</protein>
<proteinExistence type="predicted"/>
<gene>
    <name evidence="2" type="ORF">COLO4_38457</name>
</gene>
<organism evidence="2 3">
    <name type="scientific">Corchorus olitorius</name>
    <dbReference type="NCBI Taxonomy" id="93759"/>
    <lineage>
        <taxon>Eukaryota</taxon>
        <taxon>Viridiplantae</taxon>
        <taxon>Streptophyta</taxon>
        <taxon>Embryophyta</taxon>
        <taxon>Tracheophyta</taxon>
        <taxon>Spermatophyta</taxon>
        <taxon>Magnoliopsida</taxon>
        <taxon>eudicotyledons</taxon>
        <taxon>Gunneridae</taxon>
        <taxon>Pentapetalae</taxon>
        <taxon>rosids</taxon>
        <taxon>malvids</taxon>
        <taxon>Malvales</taxon>
        <taxon>Malvaceae</taxon>
        <taxon>Grewioideae</taxon>
        <taxon>Apeibeae</taxon>
        <taxon>Corchorus</taxon>
    </lineage>
</organism>
<keyword evidence="3" id="KW-1185">Reference proteome</keyword>
<comment type="caution">
    <text evidence="2">The sequence shown here is derived from an EMBL/GenBank/DDBJ whole genome shotgun (WGS) entry which is preliminary data.</text>
</comment>
<dbReference type="Proteomes" id="UP000187203">
    <property type="component" value="Unassembled WGS sequence"/>
</dbReference>
<keyword evidence="1" id="KW-0472">Membrane</keyword>
<dbReference type="AlphaFoldDB" id="A0A1R3FUX6"/>
<sequence>MQHIVPQSHFLIRISEIFKRFSSSYSPTFSLLWALLAFLVGFTTKKQLPLFVYREVRWKATEMLVHAVDLMHNLIAQNANLDVADMNLFYSGSCVGDVEHVVGAPPLLDQSLIIDVPHSADPVCERHENFAYVGCSFMENVSGTQDFDPPTPAKRQECLSSWFDSCVSTEIPDIDLDQVGYEAVTSFMMHGPCGVGFLRAPCMENGRCDKHFPKKFSPHTKNDQHGYPTYRRFQAHINVEICNKSRMTKYQFKYINKGQIELGLLLKQMSLRLILVLMPLVPLLMK</sequence>
<dbReference type="OrthoDB" id="1930928at2759"/>
<dbReference type="EMBL" id="AWUE01024816">
    <property type="protein sequence ID" value="OMO49661.1"/>
    <property type="molecule type" value="Genomic_DNA"/>
</dbReference>
<dbReference type="STRING" id="93759.A0A1R3FUX6"/>
<dbReference type="PANTHER" id="PTHR10492">
    <property type="match status" value="1"/>
</dbReference>
<evidence type="ECO:0000256" key="1">
    <source>
        <dbReference type="SAM" id="Phobius"/>
    </source>
</evidence>
<reference evidence="3" key="1">
    <citation type="submission" date="2013-09" db="EMBL/GenBank/DDBJ databases">
        <title>Corchorus olitorius genome sequencing.</title>
        <authorList>
            <person name="Alam M."/>
            <person name="Haque M.S."/>
            <person name="Islam M.S."/>
            <person name="Emdad E.M."/>
            <person name="Islam M.M."/>
            <person name="Ahmed B."/>
            <person name="Halim A."/>
            <person name="Hossen Q.M.M."/>
            <person name="Hossain M.Z."/>
            <person name="Ahmed R."/>
            <person name="Khan M.M."/>
            <person name="Islam R."/>
            <person name="Rashid M.M."/>
            <person name="Khan S.A."/>
            <person name="Rahman M.S."/>
            <person name="Alam M."/>
            <person name="Yahiya A.S."/>
            <person name="Khan M.S."/>
            <person name="Azam M.S."/>
            <person name="Haque T."/>
            <person name="Lashkar M.Z.H."/>
            <person name="Akhand A.I."/>
            <person name="Morshed G."/>
            <person name="Roy S."/>
            <person name="Uddin K.S."/>
            <person name="Rabeya T."/>
            <person name="Hossain A.S."/>
            <person name="Chowdhury A."/>
            <person name="Snigdha A.R."/>
            <person name="Mortoza M.S."/>
            <person name="Matin S.A."/>
            <person name="Hoque S.M.E."/>
            <person name="Islam M.K."/>
            <person name="Roy D.K."/>
            <person name="Haider R."/>
            <person name="Moosa M.M."/>
            <person name="Elias S.M."/>
            <person name="Hasan A.M."/>
            <person name="Jahan S."/>
            <person name="Shafiuddin M."/>
            <person name="Mahmood N."/>
            <person name="Shommy N.S."/>
        </authorList>
    </citation>
    <scope>NUCLEOTIDE SEQUENCE [LARGE SCALE GENOMIC DNA]</scope>
    <source>
        <strain evidence="3">cv. O-4</strain>
    </source>
</reference>
<feature type="transmembrane region" description="Helical" evidence="1">
    <location>
        <begin position="25"/>
        <end position="44"/>
    </location>
</feature>
<dbReference type="PANTHER" id="PTHR10492:SF57">
    <property type="entry name" value="ATP-DEPENDENT DNA HELICASE"/>
    <property type="match status" value="1"/>
</dbReference>
<keyword evidence="1" id="KW-0812">Transmembrane</keyword>
<evidence type="ECO:0000313" key="2">
    <source>
        <dbReference type="EMBL" id="OMO49661.1"/>
    </source>
</evidence>
<evidence type="ECO:0000313" key="3">
    <source>
        <dbReference type="Proteomes" id="UP000187203"/>
    </source>
</evidence>
<name>A0A1R3FUX6_9ROSI</name>
<keyword evidence="1" id="KW-1133">Transmembrane helix</keyword>
<accession>A0A1R3FUX6</accession>